<proteinExistence type="predicted"/>
<evidence type="ECO:0000313" key="1">
    <source>
        <dbReference type="EMBL" id="PBK85061.1"/>
    </source>
</evidence>
<sequence length="120" mass="13736">MSGRHGEIDSTRIYNLLKEVDQYHEAKQLYEDQCQYFTQLSKNCNKVPKLQGIAAITFLDYFNSYISLESYWKSWSLAGAKQAAELLDVPLDQIAHTTNPLESFNGCIKGKYFAPYMHSG</sequence>
<accession>A0A2H3CPR6</accession>
<reference evidence="2" key="1">
    <citation type="journal article" date="2017" name="Nat. Ecol. Evol.">
        <title>Genome expansion and lineage-specific genetic innovations in the forest pathogenic fungi Armillaria.</title>
        <authorList>
            <person name="Sipos G."/>
            <person name="Prasanna A.N."/>
            <person name="Walter M.C."/>
            <person name="O'Connor E."/>
            <person name="Balint B."/>
            <person name="Krizsan K."/>
            <person name="Kiss B."/>
            <person name="Hess J."/>
            <person name="Varga T."/>
            <person name="Slot J."/>
            <person name="Riley R."/>
            <person name="Boka B."/>
            <person name="Rigling D."/>
            <person name="Barry K."/>
            <person name="Lee J."/>
            <person name="Mihaltcheva S."/>
            <person name="LaButti K."/>
            <person name="Lipzen A."/>
            <person name="Waldron R."/>
            <person name="Moloney N.M."/>
            <person name="Sperisen C."/>
            <person name="Kredics L."/>
            <person name="Vagvoelgyi C."/>
            <person name="Patrignani A."/>
            <person name="Fitzpatrick D."/>
            <person name="Nagy I."/>
            <person name="Doyle S."/>
            <person name="Anderson J.B."/>
            <person name="Grigoriev I.V."/>
            <person name="Gueldener U."/>
            <person name="Muensterkoetter M."/>
            <person name="Nagy L.G."/>
        </authorList>
    </citation>
    <scope>NUCLEOTIDE SEQUENCE [LARGE SCALE GENOMIC DNA]</scope>
    <source>
        <strain evidence="2">Ar21-2</strain>
    </source>
</reference>
<dbReference type="OrthoDB" id="2422225at2759"/>
<dbReference type="AlphaFoldDB" id="A0A2H3CPR6"/>
<dbReference type="STRING" id="47427.A0A2H3CPR6"/>
<gene>
    <name evidence="1" type="ORF">ARMGADRAFT_1036582</name>
</gene>
<organism evidence="1 2">
    <name type="scientific">Armillaria gallica</name>
    <name type="common">Bulbous honey fungus</name>
    <name type="synonym">Armillaria bulbosa</name>
    <dbReference type="NCBI Taxonomy" id="47427"/>
    <lineage>
        <taxon>Eukaryota</taxon>
        <taxon>Fungi</taxon>
        <taxon>Dikarya</taxon>
        <taxon>Basidiomycota</taxon>
        <taxon>Agaricomycotina</taxon>
        <taxon>Agaricomycetes</taxon>
        <taxon>Agaricomycetidae</taxon>
        <taxon>Agaricales</taxon>
        <taxon>Marasmiineae</taxon>
        <taxon>Physalacriaceae</taxon>
        <taxon>Armillaria</taxon>
    </lineage>
</organism>
<dbReference type="EMBL" id="KZ293693">
    <property type="protein sequence ID" value="PBK85061.1"/>
    <property type="molecule type" value="Genomic_DNA"/>
</dbReference>
<dbReference type="Proteomes" id="UP000217790">
    <property type="component" value="Unassembled WGS sequence"/>
</dbReference>
<protein>
    <submittedName>
        <fullName evidence="1">Uncharacterized protein</fullName>
    </submittedName>
</protein>
<name>A0A2H3CPR6_ARMGA</name>
<evidence type="ECO:0000313" key="2">
    <source>
        <dbReference type="Proteomes" id="UP000217790"/>
    </source>
</evidence>
<dbReference type="InParanoid" id="A0A2H3CPR6"/>
<keyword evidence="2" id="KW-1185">Reference proteome</keyword>